<protein>
    <submittedName>
        <fullName evidence="1">Uncharacterized protein</fullName>
    </submittedName>
</protein>
<name>A0ACC0JSK7_CHOFU</name>
<reference evidence="1 2" key="1">
    <citation type="journal article" date="2022" name="Genome Biol. Evol.">
        <title>The Spruce Budworm Genome: Reconstructing the Evolutionary History of Antifreeze Proteins.</title>
        <authorList>
            <person name="Beliveau C."/>
            <person name="Gagne P."/>
            <person name="Picq S."/>
            <person name="Vernygora O."/>
            <person name="Keeling C.I."/>
            <person name="Pinkney K."/>
            <person name="Doucet D."/>
            <person name="Wen F."/>
            <person name="Johnston J.S."/>
            <person name="Maaroufi H."/>
            <person name="Boyle B."/>
            <person name="Laroche J."/>
            <person name="Dewar K."/>
            <person name="Juretic N."/>
            <person name="Blackburn G."/>
            <person name="Nisole A."/>
            <person name="Brunet B."/>
            <person name="Brandao M."/>
            <person name="Lumley L."/>
            <person name="Duan J."/>
            <person name="Quan G."/>
            <person name="Lucarotti C.J."/>
            <person name="Roe A.D."/>
            <person name="Sperling F.A.H."/>
            <person name="Levesque R.C."/>
            <person name="Cusson M."/>
        </authorList>
    </citation>
    <scope>NUCLEOTIDE SEQUENCE [LARGE SCALE GENOMIC DNA]</scope>
    <source>
        <strain evidence="1">Glfc:IPQL:Cfum</strain>
    </source>
</reference>
<keyword evidence="2" id="KW-1185">Reference proteome</keyword>
<comment type="caution">
    <text evidence="1">The sequence shown here is derived from an EMBL/GenBank/DDBJ whole genome shotgun (WGS) entry which is preliminary data.</text>
</comment>
<dbReference type="Proteomes" id="UP001064048">
    <property type="component" value="Chromosome 26"/>
</dbReference>
<accession>A0ACC0JSK7</accession>
<proteinExistence type="predicted"/>
<dbReference type="EMBL" id="CM046126">
    <property type="protein sequence ID" value="KAI8427050.1"/>
    <property type="molecule type" value="Genomic_DNA"/>
</dbReference>
<gene>
    <name evidence="1" type="ORF">MSG28_014691</name>
</gene>
<evidence type="ECO:0000313" key="1">
    <source>
        <dbReference type="EMBL" id="KAI8427050.1"/>
    </source>
</evidence>
<evidence type="ECO:0000313" key="2">
    <source>
        <dbReference type="Proteomes" id="UP001064048"/>
    </source>
</evidence>
<organism evidence="1 2">
    <name type="scientific">Choristoneura fumiferana</name>
    <name type="common">Spruce budworm moth</name>
    <name type="synonym">Archips fumiferana</name>
    <dbReference type="NCBI Taxonomy" id="7141"/>
    <lineage>
        <taxon>Eukaryota</taxon>
        <taxon>Metazoa</taxon>
        <taxon>Ecdysozoa</taxon>
        <taxon>Arthropoda</taxon>
        <taxon>Hexapoda</taxon>
        <taxon>Insecta</taxon>
        <taxon>Pterygota</taxon>
        <taxon>Neoptera</taxon>
        <taxon>Endopterygota</taxon>
        <taxon>Lepidoptera</taxon>
        <taxon>Glossata</taxon>
        <taxon>Ditrysia</taxon>
        <taxon>Tortricoidea</taxon>
        <taxon>Tortricidae</taxon>
        <taxon>Tortricinae</taxon>
        <taxon>Choristoneura</taxon>
    </lineage>
</organism>
<sequence>MSYFNQTRNDERKEEKPPHSRIFVVCGKQVREEELRPHFEKFGEIEDLFIPRDRNSGNSKGVAYIKYAKTSSAATAIQELHLKTVDGENYSKPFKVMVASNKNDSNVTNEDKYKRLFIKVPKQATESDIRKHFSEFGRIDSVRLQRDKVTEESKGFAYVQYRTFLDAAKAFEECDRQYRPVFATPKDELKRSRSSLDTHGDAIHANDSFGSNYSPHMPNYRHHSMAYPPVAPTVNSLIKTQADGYTKVSVVCSPPVAQKHIEKLFNIIPGMQQLQYTVDTYNGLCKALVIYNDESAAAYAVEKINNYEFPSGELITVKPEKSQLNKVANDLSDVMNNFKRSLSNGNPDLMQLADAIAQASALIKEATSSSFSHVERPNMDIDDSFCSVPLPSPQPVLDFNTRVAKRCFIVCKPQPPSLSALRDVFSRFGDLIDVSTFPNKTFGFAKYASVRAAEAAIITLNGATVCGMKLKVLEADERPARDDKMEEDDVDVGRKRIKMDKTLN</sequence>